<evidence type="ECO:0000256" key="8">
    <source>
        <dbReference type="SAM" id="SignalP"/>
    </source>
</evidence>
<keyword evidence="5" id="KW-0472">Membrane</keyword>
<dbReference type="PANTHER" id="PTHR35789">
    <property type="entry name" value="SPORE GERMINATION PROTEIN B3"/>
    <property type="match status" value="1"/>
</dbReference>
<dbReference type="PANTHER" id="PTHR35789:SF1">
    <property type="entry name" value="SPORE GERMINATION PROTEIN B3"/>
    <property type="match status" value="1"/>
</dbReference>
<dbReference type="AlphaFoldDB" id="A0A6C0NYJ3"/>
<gene>
    <name evidence="11" type="ORF">GZH47_00975</name>
</gene>
<keyword evidence="12" id="KW-1185">Reference proteome</keyword>
<dbReference type="GO" id="GO:0009847">
    <property type="term" value="P:spore germination"/>
    <property type="evidence" value="ECO:0007669"/>
    <property type="project" value="InterPro"/>
</dbReference>
<dbReference type="GO" id="GO:0016020">
    <property type="term" value="C:membrane"/>
    <property type="evidence" value="ECO:0007669"/>
    <property type="project" value="UniProtKB-SubCell"/>
</dbReference>
<dbReference type="InterPro" id="IPR057336">
    <property type="entry name" value="GerAC_N"/>
</dbReference>
<evidence type="ECO:0000313" key="11">
    <source>
        <dbReference type="EMBL" id="QHW29542.1"/>
    </source>
</evidence>
<dbReference type="Pfam" id="PF25198">
    <property type="entry name" value="Spore_GerAC_N"/>
    <property type="match status" value="1"/>
</dbReference>
<evidence type="ECO:0000259" key="9">
    <source>
        <dbReference type="Pfam" id="PF05504"/>
    </source>
</evidence>
<keyword evidence="3" id="KW-0309">Germination</keyword>
<reference evidence="11 12" key="1">
    <citation type="submission" date="2020-02" db="EMBL/GenBank/DDBJ databases">
        <title>Paenibacillus sp. nov., isolated from rhizosphere soil of tomato.</title>
        <authorList>
            <person name="Weon H.-Y."/>
            <person name="Lee S.A."/>
        </authorList>
    </citation>
    <scope>NUCLEOTIDE SEQUENCE [LARGE SCALE GENOMIC DNA]</scope>
    <source>
        <strain evidence="11 12">14171R-81</strain>
    </source>
</reference>
<proteinExistence type="inferred from homology"/>
<evidence type="ECO:0000256" key="3">
    <source>
        <dbReference type="ARBA" id="ARBA00022544"/>
    </source>
</evidence>
<evidence type="ECO:0000256" key="4">
    <source>
        <dbReference type="ARBA" id="ARBA00022729"/>
    </source>
</evidence>
<evidence type="ECO:0000259" key="10">
    <source>
        <dbReference type="Pfam" id="PF25198"/>
    </source>
</evidence>
<sequence length="381" mass="42361">MRTLRMIGACSLIAALLCLPGCGSARDIQNLAYVTAIGADYKNGKYVSYVQVLNFSNIAHSENAQLGTPVPIWIGVGDGQTFAGSLTDINTTSQLPLFWGHLKVVIVTENLLKHGVREICNTLSRYREVRYNTLVYGTKEKMMDILTQTSMFNLSPLDTIMFTGAQLSSQKAYLLPVNGNHTVANLNEPGSPGYIPSIALARNNWHEDKKSKSMFDLSGAYFFQQDRVKSWMSLKELKGIRWSKSKLAQTPLQVPIGGTLNAVIMMKHPHMSIKPVVDKSGAYFDLAVKVSGIVYEQTREIAIRELENKAAAVIENEIRATFRNGLAKRSDPFQLEEALYRKHPAVFKRLSSGDPYFLEAKSLRNVNVSVFVTSTGRLKGY</sequence>
<evidence type="ECO:0000256" key="7">
    <source>
        <dbReference type="ARBA" id="ARBA00023288"/>
    </source>
</evidence>
<dbReference type="NCBIfam" id="TIGR02887">
    <property type="entry name" value="spore_ger_x_C"/>
    <property type="match status" value="1"/>
</dbReference>
<dbReference type="InterPro" id="IPR038501">
    <property type="entry name" value="Spore_GerAC_C_sf"/>
</dbReference>
<dbReference type="InterPro" id="IPR046953">
    <property type="entry name" value="Spore_GerAC-like_C"/>
</dbReference>
<evidence type="ECO:0000256" key="6">
    <source>
        <dbReference type="ARBA" id="ARBA00023139"/>
    </source>
</evidence>
<feature type="domain" description="Spore germination protein N-terminal" evidence="10">
    <location>
        <begin position="25"/>
        <end position="198"/>
    </location>
</feature>
<comment type="subcellular location">
    <subcellularLocation>
        <location evidence="1">Membrane</location>
        <topology evidence="1">Lipid-anchor</topology>
    </subcellularLocation>
</comment>
<dbReference type="InterPro" id="IPR008844">
    <property type="entry name" value="Spore_GerAC-like"/>
</dbReference>
<comment type="similarity">
    <text evidence="2">Belongs to the GerABKC lipoprotein family.</text>
</comment>
<evidence type="ECO:0000256" key="2">
    <source>
        <dbReference type="ARBA" id="ARBA00007886"/>
    </source>
</evidence>
<dbReference type="RefSeq" id="WP_162638112.1">
    <property type="nucleotide sequence ID" value="NZ_CP048286.1"/>
</dbReference>
<keyword evidence="7" id="KW-0449">Lipoprotein</keyword>
<organism evidence="11 12">
    <name type="scientific">Paenibacillus rhizovicinus</name>
    <dbReference type="NCBI Taxonomy" id="2704463"/>
    <lineage>
        <taxon>Bacteria</taxon>
        <taxon>Bacillati</taxon>
        <taxon>Bacillota</taxon>
        <taxon>Bacilli</taxon>
        <taxon>Bacillales</taxon>
        <taxon>Paenibacillaceae</taxon>
        <taxon>Paenibacillus</taxon>
    </lineage>
</organism>
<name>A0A6C0NYJ3_9BACL</name>
<evidence type="ECO:0000256" key="5">
    <source>
        <dbReference type="ARBA" id="ARBA00023136"/>
    </source>
</evidence>
<accession>A0A6C0NYJ3</accession>
<dbReference type="Gene3D" id="3.30.300.210">
    <property type="entry name" value="Nutrient germinant receptor protein C, domain 3"/>
    <property type="match status" value="1"/>
</dbReference>
<feature type="domain" description="Spore germination GerAC-like C-terminal" evidence="9">
    <location>
        <begin position="218"/>
        <end position="375"/>
    </location>
</feature>
<feature type="signal peptide" evidence="8">
    <location>
        <begin position="1"/>
        <end position="25"/>
    </location>
</feature>
<dbReference type="Pfam" id="PF05504">
    <property type="entry name" value="Spore_GerAC"/>
    <property type="match status" value="1"/>
</dbReference>
<dbReference type="Proteomes" id="UP000479114">
    <property type="component" value="Chromosome"/>
</dbReference>
<evidence type="ECO:0000256" key="1">
    <source>
        <dbReference type="ARBA" id="ARBA00004635"/>
    </source>
</evidence>
<evidence type="ECO:0000313" key="12">
    <source>
        <dbReference type="Proteomes" id="UP000479114"/>
    </source>
</evidence>
<keyword evidence="6" id="KW-0564">Palmitate</keyword>
<feature type="chain" id="PRO_5025352064" evidence="8">
    <location>
        <begin position="26"/>
        <end position="381"/>
    </location>
</feature>
<protein>
    <submittedName>
        <fullName evidence="11">Ger(X)C family spore germination protein</fullName>
    </submittedName>
</protein>
<keyword evidence="4 8" id="KW-0732">Signal</keyword>
<dbReference type="EMBL" id="CP048286">
    <property type="protein sequence ID" value="QHW29542.1"/>
    <property type="molecule type" value="Genomic_DNA"/>
</dbReference>
<dbReference type="KEGG" id="prz:GZH47_00975"/>